<gene>
    <name evidence="1" type="ORF">PV946_22000</name>
</gene>
<proteinExistence type="predicted"/>
<comment type="caution">
    <text evidence="1">The sequence shown here is derived from an EMBL/GenBank/DDBJ whole genome shotgun (WGS) entry which is preliminary data.</text>
</comment>
<reference evidence="1" key="1">
    <citation type="submission" date="2023-02" db="EMBL/GenBank/DDBJ databases">
        <title>Draft Whole-Genome Sequences of Bacillus Strains of Potential Probiotic for Poultry.</title>
        <authorList>
            <person name="Ma L.M."/>
            <person name="Lopez-Guerra N."/>
            <person name="Zhang G."/>
        </authorList>
    </citation>
    <scope>NUCLEOTIDE SEQUENCE</scope>
    <source>
        <strain evidence="1">OSU1013-24</strain>
    </source>
</reference>
<accession>A0AAP4DKI0</accession>
<evidence type="ECO:0000313" key="2">
    <source>
        <dbReference type="Proteomes" id="UP001222377"/>
    </source>
</evidence>
<dbReference type="Proteomes" id="UP001222377">
    <property type="component" value="Unassembled WGS sequence"/>
</dbReference>
<dbReference type="EMBL" id="JARKHX010000227">
    <property type="protein sequence ID" value="MDF4196391.1"/>
    <property type="molecule type" value="Genomic_DNA"/>
</dbReference>
<dbReference type="RefSeq" id="WP_276351849.1">
    <property type="nucleotide sequence ID" value="NZ_JARKHX010000227.1"/>
</dbReference>
<evidence type="ECO:0000313" key="1">
    <source>
        <dbReference type="EMBL" id="MDF4196391.1"/>
    </source>
</evidence>
<feature type="non-terminal residue" evidence="1">
    <location>
        <position position="1"/>
    </location>
</feature>
<organism evidence="1 2">
    <name type="scientific">Bacillus amyloliquefaciens</name>
    <name type="common">Bacillus velezensis</name>
    <dbReference type="NCBI Taxonomy" id="1390"/>
    <lineage>
        <taxon>Bacteria</taxon>
        <taxon>Bacillati</taxon>
        <taxon>Bacillota</taxon>
        <taxon>Bacilli</taxon>
        <taxon>Bacillales</taxon>
        <taxon>Bacillaceae</taxon>
        <taxon>Bacillus</taxon>
        <taxon>Bacillus amyloliquefaciens group</taxon>
    </lineage>
</organism>
<protein>
    <submittedName>
        <fullName evidence="1">Uncharacterized protein</fullName>
    </submittedName>
</protein>
<sequence>NQRTENIVAKALDFYVEGMGVQRVKFPADYQLLKIPDMAIVKLINPTAVVYRGNVYVKADGIELAKN</sequence>
<name>A0AAP4DKI0_BACAM</name>
<dbReference type="AlphaFoldDB" id="A0AAP4DKI0"/>